<protein>
    <recommendedName>
        <fullName evidence="1">TerB N-terminal domain-containing protein</fullName>
    </recommendedName>
</protein>
<dbReference type="AlphaFoldDB" id="A0A6N7S9E0"/>
<comment type="caution">
    <text evidence="2">The sequence shown here is derived from an EMBL/GenBank/DDBJ whole genome shotgun (WGS) entry which is preliminary data.</text>
</comment>
<keyword evidence="5" id="KW-1185">Reference proteome</keyword>
<dbReference type="RefSeq" id="WP_154239474.1">
    <property type="nucleotide sequence ID" value="NZ_WKPI01000025.1"/>
</dbReference>
<evidence type="ECO:0000313" key="4">
    <source>
        <dbReference type="Proteomes" id="UP000433575"/>
    </source>
</evidence>
<dbReference type="OrthoDB" id="227636at2"/>
<feature type="domain" description="TerB N-terminal" evidence="1">
    <location>
        <begin position="42"/>
        <end position="185"/>
    </location>
</feature>
<dbReference type="EMBL" id="WKPI01000025">
    <property type="protein sequence ID" value="MSC33992.1"/>
    <property type="molecule type" value="Genomic_DNA"/>
</dbReference>
<evidence type="ECO:0000259" key="1">
    <source>
        <dbReference type="Pfam" id="PF13208"/>
    </source>
</evidence>
<dbReference type="Proteomes" id="UP000433575">
    <property type="component" value="Unassembled WGS sequence"/>
</dbReference>
<reference evidence="4 5" key="1">
    <citation type="journal article" date="2019" name="Nat. Med.">
        <title>A library of human gut bacterial isolates paired with longitudinal multiomics data enables mechanistic microbiome research.</title>
        <authorList>
            <person name="Poyet M."/>
            <person name="Groussin M."/>
            <person name="Gibbons S.M."/>
            <person name="Avila-Pacheco J."/>
            <person name="Jiang X."/>
            <person name="Kearney S.M."/>
            <person name="Perrotta A.R."/>
            <person name="Berdy B."/>
            <person name="Zhao S."/>
            <person name="Lieberman T.D."/>
            <person name="Swanson P.K."/>
            <person name="Smith M."/>
            <person name="Roesemann S."/>
            <person name="Alexander J.E."/>
            <person name="Rich S.A."/>
            <person name="Livny J."/>
            <person name="Vlamakis H."/>
            <person name="Clish C."/>
            <person name="Bullock K."/>
            <person name="Deik A."/>
            <person name="Scott J."/>
            <person name="Pierce K.A."/>
            <person name="Xavier R.J."/>
            <person name="Alm E.J."/>
        </authorList>
    </citation>
    <scope>NUCLEOTIDE SEQUENCE [LARGE SCALE GENOMIC DNA]</scope>
    <source>
        <strain evidence="2 4">BIOML-A4</strain>
        <strain evidence="3 5">BIOML-A5</strain>
    </source>
</reference>
<dbReference type="Pfam" id="PF13208">
    <property type="entry name" value="TerB_N"/>
    <property type="match status" value="1"/>
</dbReference>
<dbReference type="Proteomes" id="UP000480929">
    <property type="component" value="Unassembled WGS sequence"/>
</dbReference>
<proteinExistence type="predicted"/>
<name>A0A6N7S9E0_9FIRM</name>
<evidence type="ECO:0000313" key="3">
    <source>
        <dbReference type="EMBL" id="MSC33992.1"/>
    </source>
</evidence>
<gene>
    <name evidence="3" type="ORF">GKD88_12765</name>
    <name evidence="2" type="ORF">GKE08_13095</name>
</gene>
<dbReference type="EMBL" id="WKPJ01000023">
    <property type="protein sequence ID" value="MSA90262.1"/>
    <property type="molecule type" value="Genomic_DNA"/>
</dbReference>
<sequence length="287" mass="33407">MSNNILDLPTNILETLWFADGPYANYVESNLNKNLFGLNIHTSTSKEPSLIYTKLPIKIVPTNLINQDLEYYPTFERLSAEQRYLYLRWLNDRTISVSNGFIFLYYYGLERHLYFGNAESAILEIFNLCLNYKTALDYYALNAILASSIIMNKRERLLYLFKDKDRFKKFNITNFYILCKNEILPYLAPRDLLALSLRVKLKAPNVDEKILIKNIANTLEKKFNMSKLPLDIFDFNSFPCEPICLAANTSLNLHQYNPILAAPLKSDDFCNLVRDILYESFAYTVNS</sequence>
<evidence type="ECO:0000313" key="2">
    <source>
        <dbReference type="EMBL" id="MSA90262.1"/>
    </source>
</evidence>
<dbReference type="InterPro" id="IPR025266">
    <property type="entry name" value="TerB_N"/>
</dbReference>
<evidence type="ECO:0000313" key="5">
    <source>
        <dbReference type="Proteomes" id="UP000480929"/>
    </source>
</evidence>
<accession>A0A6N7S9E0</accession>
<organism evidence="2 4">
    <name type="scientific">Holdemania massiliensis</name>
    <dbReference type="NCBI Taxonomy" id="1468449"/>
    <lineage>
        <taxon>Bacteria</taxon>
        <taxon>Bacillati</taxon>
        <taxon>Bacillota</taxon>
        <taxon>Erysipelotrichia</taxon>
        <taxon>Erysipelotrichales</taxon>
        <taxon>Erysipelotrichaceae</taxon>
        <taxon>Holdemania</taxon>
    </lineage>
</organism>